<comment type="subcellular location">
    <subcellularLocation>
        <location evidence="1">Endomembrane system</location>
        <topology evidence="1">Multi-pass membrane protein</topology>
    </subcellularLocation>
</comment>
<reference evidence="6 7" key="1">
    <citation type="submission" date="2015-08" db="EMBL/GenBank/DDBJ databases">
        <title>Complete genome sequence of Sulfurifustis variabilis.</title>
        <authorList>
            <person name="Miura A."/>
            <person name="Kojima H."/>
            <person name="Fukui M."/>
        </authorList>
    </citation>
    <scope>NUCLEOTIDE SEQUENCE [LARGE SCALE GENOMIC DNA]</scope>
    <source>
        <strain evidence="7">skN76</strain>
    </source>
</reference>
<dbReference type="EMBL" id="AP014936">
    <property type="protein sequence ID" value="BAU49306.1"/>
    <property type="molecule type" value="Genomic_DNA"/>
</dbReference>
<keyword evidence="6" id="KW-0808">Transferase</keyword>
<feature type="transmembrane region" description="Helical" evidence="5">
    <location>
        <begin position="49"/>
        <end position="69"/>
    </location>
</feature>
<sequence length="164" mass="17277">MADSAGDGRTGSFTARGGWWVLAQIPVMLVAALLPVATGAGGWAPAAGLPMLGAALTAFGVGLSIAGLVRLGEALTPFPAPRAGARLRTDGLYARVRHPIYAGLIVATLGWSLWWLSAGGVAYAGLVFLFFDRKAAREEARLLAAYPEYAAYRRAVAKFVPWLY</sequence>
<keyword evidence="3 5" id="KW-1133">Transmembrane helix</keyword>
<accession>A0A1B4V6Z1</accession>
<keyword evidence="7" id="KW-1185">Reference proteome</keyword>
<evidence type="ECO:0000313" key="6">
    <source>
        <dbReference type="EMBL" id="BAU49306.1"/>
    </source>
</evidence>
<feature type="transmembrane region" description="Helical" evidence="5">
    <location>
        <begin position="17"/>
        <end position="37"/>
    </location>
</feature>
<dbReference type="PANTHER" id="PTHR12714">
    <property type="entry name" value="PROTEIN-S ISOPRENYLCYSTEINE O-METHYLTRANSFERASE"/>
    <property type="match status" value="1"/>
</dbReference>
<gene>
    <name evidence="6" type="ORF">SVA_2758</name>
</gene>
<protein>
    <submittedName>
        <fullName evidence="6">Isoprenylcysteine carboxyl methyltransferase</fullName>
    </submittedName>
</protein>
<organism evidence="6 7">
    <name type="scientific">Sulfurifustis variabilis</name>
    <dbReference type="NCBI Taxonomy" id="1675686"/>
    <lineage>
        <taxon>Bacteria</taxon>
        <taxon>Pseudomonadati</taxon>
        <taxon>Pseudomonadota</taxon>
        <taxon>Gammaproteobacteria</taxon>
        <taxon>Acidiferrobacterales</taxon>
        <taxon>Acidiferrobacteraceae</taxon>
        <taxon>Sulfurifustis</taxon>
    </lineage>
</organism>
<keyword evidence="2 5" id="KW-0812">Transmembrane</keyword>
<dbReference type="InterPro" id="IPR007318">
    <property type="entry name" value="Phopholipid_MeTrfase"/>
</dbReference>
<dbReference type="Proteomes" id="UP000218899">
    <property type="component" value="Chromosome"/>
</dbReference>
<dbReference type="GO" id="GO:0012505">
    <property type="term" value="C:endomembrane system"/>
    <property type="evidence" value="ECO:0007669"/>
    <property type="project" value="UniProtKB-SubCell"/>
</dbReference>
<dbReference type="Pfam" id="PF04191">
    <property type="entry name" value="PEMT"/>
    <property type="match status" value="1"/>
</dbReference>
<name>A0A1B4V6Z1_9GAMM</name>
<evidence type="ECO:0000256" key="1">
    <source>
        <dbReference type="ARBA" id="ARBA00004127"/>
    </source>
</evidence>
<dbReference type="KEGG" id="sva:SVA_2758"/>
<evidence type="ECO:0000256" key="2">
    <source>
        <dbReference type="ARBA" id="ARBA00022692"/>
    </source>
</evidence>
<dbReference type="Gene3D" id="1.20.120.1630">
    <property type="match status" value="1"/>
</dbReference>
<dbReference type="AlphaFoldDB" id="A0A1B4V6Z1"/>
<evidence type="ECO:0000256" key="4">
    <source>
        <dbReference type="ARBA" id="ARBA00023136"/>
    </source>
</evidence>
<proteinExistence type="predicted"/>
<keyword evidence="4 5" id="KW-0472">Membrane</keyword>
<evidence type="ECO:0000256" key="3">
    <source>
        <dbReference type="ARBA" id="ARBA00022989"/>
    </source>
</evidence>
<dbReference type="GO" id="GO:0008168">
    <property type="term" value="F:methyltransferase activity"/>
    <property type="evidence" value="ECO:0007669"/>
    <property type="project" value="UniProtKB-KW"/>
</dbReference>
<keyword evidence="6" id="KW-0489">Methyltransferase</keyword>
<dbReference type="GO" id="GO:0032259">
    <property type="term" value="P:methylation"/>
    <property type="evidence" value="ECO:0007669"/>
    <property type="project" value="UniProtKB-KW"/>
</dbReference>
<feature type="transmembrane region" description="Helical" evidence="5">
    <location>
        <begin position="100"/>
        <end position="131"/>
    </location>
</feature>
<dbReference type="RefSeq" id="WP_169924101.1">
    <property type="nucleotide sequence ID" value="NZ_AP014936.1"/>
</dbReference>
<evidence type="ECO:0000313" key="7">
    <source>
        <dbReference type="Proteomes" id="UP000218899"/>
    </source>
</evidence>
<dbReference type="PANTHER" id="PTHR12714:SF24">
    <property type="entry name" value="SLR1182 PROTEIN"/>
    <property type="match status" value="1"/>
</dbReference>
<evidence type="ECO:0000256" key="5">
    <source>
        <dbReference type="SAM" id="Phobius"/>
    </source>
</evidence>